<evidence type="ECO:0000313" key="2">
    <source>
        <dbReference type="EMBL" id="GAA2624962.1"/>
    </source>
</evidence>
<dbReference type="PANTHER" id="PTHR24305:SF166">
    <property type="entry name" value="CYTOCHROME P450 12A4, MITOCHONDRIAL-RELATED"/>
    <property type="match status" value="1"/>
</dbReference>
<dbReference type="InterPro" id="IPR050121">
    <property type="entry name" value="Cytochrome_P450_monoxygenase"/>
</dbReference>
<accession>A0ABP6CUR3</accession>
<evidence type="ECO:0000313" key="3">
    <source>
        <dbReference type="Proteomes" id="UP001501509"/>
    </source>
</evidence>
<comment type="caution">
    <text evidence="2">The sequence shown here is derived from an EMBL/GenBank/DDBJ whole genome shotgun (WGS) entry which is preliminary data.</text>
</comment>
<dbReference type="PANTHER" id="PTHR24305">
    <property type="entry name" value="CYTOCHROME P450"/>
    <property type="match status" value="1"/>
</dbReference>
<evidence type="ECO:0000256" key="1">
    <source>
        <dbReference type="ARBA" id="ARBA00010617"/>
    </source>
</evidence>
<protein>
    <submittedName>
        <fullName evidence="2">Cytochrome P450</fullName>
    </submittedName>
</protein>
<dbReference type="PRINTS" id="PR00463">
    <property type="entry name" value="EP450I"/>
</dbReference>
<proteinExistence type="inferred from homology"/>
<dbReference type="Pfam" id="PF00067">
    <property type="entry name" value="p450"/>
    <property type="match status" value="1"/>
</dbReference>
<dbReference type="SUPFAM" id="SSF48264">
    <property type="entry name" value="Cytochrome P450"/>
    <property type="match status" value="1"/>
</dbReference>
<dbReference type="EMBL" id="BAAATD010000012">
    <property type="protein sequence ID" value="GAA2624962.1"/>
    <property type="molecule type" value="Genomic_DNA"/>
</dbReference>
<name>A0ABP6CUR3_9ACTN</name>
<dbReference type="RefSeq" id="WP_344546959.1">
    <property type="nucleotide sequence ID" value="NZ_BAAATD010000012.1"/>
</dbReference>
<dbReference type="Proteomes" id="UP001501509">
    <property type="component" value="Unassembled WGS sequence"/>
</dbReference>
<keyword evidence="3" id="KW-1185">Reference proteome</keyword>
<dbReference type="InterPro" id="IPR002401">
    <property type="entry name" value="Cyt_P450_E_grp-I"/>
</dbReference>
<dbReference type="InterPro" id="IPR001128">
    <property type="entry name" value="Cyt_P450"/>
</dbReference>
<dbReference type="Gene3D" id="1.10.630.10">
    <property type="entry name" value="Cytochrome P450"/>
    <property type="match status" value="1"/>
</dbReference>
<reference evidence="3" key="1">
    <citation type="journal article" date="2019" name="Int. J. Syst. Evol. Microbiol.">
        <title>The Global Catalogue of Microorganisms (GCM) 10K type strain sequencing project: providing services to taxonomists for standard genome sequencing and annotation.</title>
        <authorList>
            <consortium name="The Broad Institute Genomics Platform"/>
            <consortium name="The Broad Institute Genome Sequencing Center for Infectious Disease"/>
            <person name="Wu L."/>
            <person name="Ma J."/>
        </authorList>
    </citation>
    <scope>NUCLEOTIDE SEQUENCE [LARGE SCALE GENOMIC DNA]</scope>
    <source>
        <strain evidence="3">JCM 6833</strain>
    </source>
</reference>
<comment type="similarity">
    <text evidence="1">Belongs to the cytochrome P450 family.</text>
</comment>
<gene>
    <name evidence="2" type="ORF">GCM10010411_71910</name>
</gene>
<dbReference type="InterPro" id="IPR036396">
    <property type="entry name" value="Cyt_P450_sf"/>
</dbReference>
<sequence length="445" mass="49282">MPQAVPRTTMLESLKFSGLYTLPALLRGGFVLNPTATRLTERLDTNARAGRLCMRLRVRYGGRSVWVKGPTGKVLLVLSQGDIKKALSASDSVLSLCTKEKQRGLSVFQPDSLILSSGELREDRHRFHEAVLEPGRLPHSLAPRLREVMAQELDGLLGHRQCELDRDRLLRGYHRAVLRFVFGDAARDDTRIMEALRALRREANWMGLRRWRASQIKAHRQTMDGAIQRYVDAADADSLVGRFTSAPHTDATRPAGQVSHWLMALDGIGSALLLPALAVLAGHPDQCERARREAVQGGGGFLDACLLETARLWPLVPTLARTLTEPLDWHGTRLPAGTDVMIPLAVHHRNPQLDYADAFTPEAWLDGRAQQDWWIAPFSRGPGQCPGSDLGLQAGTAALAEILRQYALSPVCPFLGPHRPLPRTLDPLSLRLRIRPLGSRDDADD</sequence>
<organism evidence="2 3">
    <name type="scientific">Actinomadura fulvescens</name>
    <dbReference type="NCBI Taxonomy" id="46160"/>
    <lineage>
        <taxon>Bacteria</taxon>
        <taxon>Bacillati</taxon>
        <taxon>Actinomycetota</taxon>
        <taxon>Actinomycetes</taxon>
        <taxon>Streptosporangiales</taxon>
        <taxon>Thermomonosporaceae</taxon>
        <taxon>Actinomadura</taxon>
    </lineage>
</organism>